<accession>A0A1H0WV24</accession>
<dbReference type="GO" id="GO:0048040">
    <property type="term" value="F:UDP-glucuronate decarboxylase activity"/>
    <property type="evidence" value="ECO:0007669"/>
    <property type="project" value="TreeGrafter"/>
</dbReference>
<evidence type="ECO:0000313" key="6">
    <source>
        <dbReference type="EMBL" id="SDP94430.1"/>
    </source>
</evidence>
<dbReference type="GO" id="GO:0005737">
    <property type="term" value="C:cytoplasm"/>
    <property type="evidence" value="ECO:0007669"/>
    <property type="project" value="TreeGrafter"/>
</dbReference>
<organism evidence="6 7">
    <name type="scientific">Actinopolyspora xinjiangensis</name>
    <dbReference type="NCBI Taxonomy" id="405564"/>
    <lineage>
        <taxon>Bacteria</taxon>
        <taxon>Bacillati</taxon>
        <taxon>Actinomycetota</taxon>
        <taxon>Actinomycetes</taxon>
        <taxon>Actinopolysporales</taxon>
        <taxon>Actinopolysporaceae</taxon>
        <taxon>Actinopolyspora</taxon>
    </lineage>
</organism>
<dbReference type="InterPro" id="IPR001509">
    <property type="entry name" value="Epimerase_deHydtase"/>
</dbReference>
<dbReference type="SUPFAM" id="SSF51735">
    <property type="entry name" value="NAD(P)-binding Rossmann-fold domains"/>
    <property type="match status" value="1"/>
</dbReference>
<keyword evidence="4" id="KW-0456">Lyase</keyword>
<dbReference type="EMBL" id="FNJR01000016">
    <property type="protein sequence ID" value="SDP94430.1"/>
    <property type="molecule type" value="Genomic_DNA"/>
</dbReference>
<dbReference type="InterPro" id="IPR044516">
    <property type="entry name" value="UXS-like"/>
</dbReference>
<protein>
    <submittedName>
        <fullName evidence="6">UDP-glucose 4-epimerase</fullName>
    </submittedName>
</protein>
<dbReference type="GO" id="GO:0042732">
    <property type="term" value="P:D-xylose metabolic process"/>
    <property type="evidence" value="ECO:0007669"/>
    <property type="project" value="InterPro"/>
</dbReference>
<dbReference type="OrthoDB" id="9801785at2"/>
<evidence type="ECO:0000259" key="5">
    <source>
        <dbReference type="Pfam" id="PF01370"/>
    </source>
</evidence>
<dbReference type="STRING" id="405564.SAMN04487905_11611"/>
<comment type="cofactor">
    <cofactor evidence="1">
        <name>NAD(+)</name>
        <dbReference type="ChEBI" id="CHEBI:57540"/>
    </cofactor>
</comment>
<sequence length="335" mass="36450">MRALVTGAAGFVGSHLVRHLLAAGETVVGLDDGSTGDWENLAGVARHERLRLVRGSVVEQDTVERAAEGCDVVFHLAAAVGAFVIRDRTLESLLTNIHGTHQVLRAAHRNRSRVLIASTSEIYGKNDKIGLTEEDDRIVGSPLKSRWSYSEAKAVDESMTRSYVDEQGLWAVIVRLFNTVGPGQSGRYGMVLPRFVSMALRGHPLTVFGTGEQIRCFCHVDDVVPALAALVRSEPARGRAVNLGSTEQVSIEELARRVIATTGSPSDIVHRPYEAVYGSGYEDMLRRVPDCSLARELVGFRPEHDLDSIIRSIVDEHTRADRSGTTVASGRTDTG</sequence>
<dbReference type="AlphaFoldDB" id="A0A1H0WV24"/>
<keyword evidence="3" id="KW-0520">NAD</keyword>
<dbReference type="GO" id="GO:0070403">
    <property type="term" value="F:NAD+ binding"/>
    <property type="evidence" value="ECO:0007669"/>
    <property type="project" value="InterPro"/>
</dbReference>
<proteinExistence type="predicted"/>
<dbReference type="Pfam" id="PF01370">
    <property type="entry name" value="Epimerase"/>
    <property type="match status" value="1"/>
</dbReference>
<evidence type="ECO:0000256" key="3">
    <source>
        <dbReference type="ARBA" id="ARBA00023027"/>
    </source>
</evidence>
<evidence type="ECO:0000313" key="7">
    <source>
        <dbReference type="Proteomes" id="UP000199497"/>
    </source>
</evidence>
<keyword evidence="2" id="KW-0210">Decarboxylase</keyword>
<feature type="domain" description="NAD-dependent epimerase/dehydratase" evidence="5">
    <location>
        <begin position="3"/>
        <end position="244"/>
    </location>
</feature>
<evidence type="ECO:0000256" key="1">
    <source>
        <dbReference type="ARBA" id="ARBA00001911"/>
    </source>
</evidence>
<dbReference type="Gene3D" id="3.40.50.720">
    <property type="entry name" value="NAD(P)-binding Rossmann-like Domain"/>
    <property type="match status" value="1"/>
</dbReference>
<dbReference type="InterPro" id="IPR036291">
    <property type="entry name" value="NAD(P)-bd_dom_sf"/>
</dbReference>
<dbReference type="PANTHER" id="PTHR43078:SF6">
    <property type="entry name" value="UDP-GLUCURONIC ACID DECARBOXYLASE 1"/>
    <property type="match status" value="1"/>
</dbReference>
<gene>
    <name evidence="6" type="ORF">SAMN04487905_11611</name>
</gene>
<keyword evidence="7" id="KW-1185">Reference proteome</keyword>
<evidence type="ECO:0000256" key="4">
    <source>
        <dbReference type="ARBA" id="ARBA00023239"/>
    </source>
</evidence>
<reference evidence="7" key="1">
    <citation type="submission" date="2016-10" db="EMBL/GenBank/DDBJ databases">
        <authorList>
            <person name="Varghese N."/>
            <person name="Submissions S."/>
        </authorList>
    </citation>
    <scope>NUCLEOTIDE SEQUENCE [LARGE SCALE GENOMIC DNA]</scope>
    <source>
        <strain evidence="7">DSM 46732</strain>
    </source>
</reference>
<evidence type="ECO:0000256" key="2">
    <source>
        <dbReference type="ARBA" id="ARBA00022793"/>
    </source>
</evidence>
<dbReference type="Proteomes" id="UP000199497">
    <property type="component" value="Unassembled WGS sequence"/>
</dbReference>
<dbReference type="RefSeq" id="WP_092604286.1">
    <property type="nucleotide sequence ID" value="NZ_FNJR01000016.1"/>
</dbReference>
<name>A0A1H0WV24_9ACTN</name>
<dbReference type="PANTHER" id="PTHR43078">
    <property type="entry name" value="UDP-GLUCURONIC ACID DECARBOXYLASE-RELATED"/>
    <property type="match status" value="1"/>
</dbReference>